<reference evidence="1" key="1">
    <citation type="submission" date="2022-04" db="EMBL/GenBank/DDBJ databases">
        <title>Carnegiea gigantea Genome sequencing and assembly v2.</title>
        <authorList>
            <person name="Copetti D."/>
            <person name="Sanderson M.J."/>
            <person name="Burquez A."/>
            <person name="Wojciechowski M.F."/>
        </authorList>
    </citation>
    <scope>NUCLEOTIDE SEQUENCE</scope>
    <source>
        <strain evidence="1">SGP5-SGP5p</strain>
        <tissue evidence="1">Aerial part</tissue>
    </source>
</reference>
<protein>
    <submittedName>
        <fullName evidence="1">Uncharacterized protein</fullName>
    </submittedName>
</protein>
<evidence type="ECO:0000313" key="2">
    <source>
        <dbReference type="Proteomes" id="UP001153076"/>
    </source>
</evidence>
<dbReference type="AlphaFoldDB" id="A0A9Q1GMF7"/>
<evidence type="ECO:0000313" key="1">
    <source>
        <dbReference type="EMBL" id="KAJ8423416.1"/>
    </source>
</evidence>
<organism evidence="1 2">
    <name type="scientific">Carnegiea gigantea</name>
    <dbReference type="NCBI Taxonomy" id="171969"/>
    <lineage>
        <taxon>Eukaryota</taxon>
        <taxon>Viridiplantae</taxon>
        <taxon>Streptophyta</taxon>
        <taxon>Embryophyta</taxon>
        <taxon>Tracheophyta</taxon>
        <taxon>Spermatophyta</taxon>
        <taxon>Magnoliopsida</taxon>
        <taxon>eudicotyledons</taxon>
        <taxon>Gunneridae</taxon>
        <taxon>Pentapetalae</taxon>
        <taxon>Caryophyllales</taxon>
        <taxon>Cactineae</taxon>
        <taxon>Cactaceae</taxon>
        <taxon>Cactoideae</taxon>
        <taxon>Echinocereeae</taxon>
        <taxon>Carnegiea</taxon>
    </lineage>
</organism>
<keyword evidence="2" id="KW-1185">Reference proteome</keyword>
<name>A0A9Q1GMF7_9CARY</name>
<dbReference type="EMBL" id="JAKOGI010001965">
    <property type="protein sequence ID" value="KAJ8423416.1"/>
    <property type="molecule type" value="Genomic_DNA"/>
</dbReference>
<dbReference type="Proteomes" id="UP001153076">
    <property type="component" value="Unassembled WGS sequence"/>
</dbReference>
<proteinExistence type="predicted"/>
<sequence length="227" mass="25454">MREIIIVSSKQGDREKLLVTRITSSQVDWSPMQVTIRRALSMSYMEGYLTKIPKAKAHLRGLSYKVMRIERGPNNLLTTSPSMTFIEDDLAGVCLPYDDPMVVTLNIGGYDMAMILVDGGSVVDIIFNHAFKQMCISKGSLKFVDYPIIDFHRPPNQAQGANSVANPDRRRRKHLETDFLVVLGLQRNSGKTPNLSSRGSGLHIPSHYVVCLKSRDRREIKGKPTHG</sequence>
<accession>A0A9Q1GMF7</accession>
<comment type="caution">
    <text evidence="1">The sequence shown here is derived from an EMBL/GenBank/DDBJ whole genome shotgun (WGS) entry which is preliminary data.</text>
</comment>
<gene>
    <name evidence="1" type="ORF">Cgig2_032666</name>
</gene>
<dbReference type="OrthoDB" id="1750473at2759"/>